<protein>
    <recommendedName>
        <fullName evidence="3">Phosphate ABC transporter substrate-binding protein</fullName>
    </recommendedName>
</protein>
<sequence length="119" mass="13425">MAIHIVTAEQGHLRQLQRDEAELLFLGRRTTAADGTPVILIDLPAGPIRDRFYLLLTGKNPQQTRAYWSRQVFTGRARPPLEAHSIEQAIEWLLQTPGTVAYLPASNGDARLRVLMRLQ</sequence>
<comment type="caution">
    <text evidence="1">The sequence shown here is derived from an EMBL/GenBank/DDBJ whole genome shotgun (WGS) entry which is preliminary data.</text>
</comment>
<dbReference type="Proteomes" id="UP000248259">
    <property type="component" value="Unassembled WGS sequence"/>
</dbReference>
<accession>A0A323V5K3</accession>
<keyword evidence="2" id="KW-1185">Reference proteome</keyword>
<dbReference type="OrthoDB" id="5368589at2"/>
<reference evidence="1 2" key="1">
    <citation type="submission" date="2018-06" db="EMBL/GenBank/DDBJ databases">
        <title>Azoarcus communis strain SWub3 genome.</title>
        <authorList>
            <person name="Zorraquino Salvo V."/>
            <person name="Toubiana D."/>
            <person name="Blumwald E."/>
        </authorList>
    </citation>
    <scope>NUCLEOTIDE SEQUENCE [LARGE SCALE GENOMIC DNA]</scope>
    <source>
        <strain evidence="1 2">SWub3</strain>
    </source>
</reference>
<evidence type="ECO:0000313" key="2">
    <source>
        <dbReference type="Proteomes" id="UP000248259"/>
    </source>
</evidence>
<evidence type="ECO:0000313" key="1">
    <source>
        <dbReference type="EMBL" id="PZA18676.1"/>
    </source>
</evidence>
<evidence type="ECO:0008006" key="3">
    <source>
        <dbReference type="Google" id="ProtNLM"/>
    </source>
</evidence>
<gene>
    <name evidence="1" type="ORF">DNK49_02135</name>
</gene>
<name>A0A323V5K3_9RHOO</name>
<organism evidence="1 2">
    <name type="scientific">Parazoarcus communis SWub3 = DSM 12120</name>
    <dbReference type="NCBI Taxonomy" id="1121029"/>
    <lineage>
        <taxon>Bacteria</taxon>
        <taxon>Pseudomonadati</taxon>
        <taxon>Pseudomonadota</taxon>
        <taxon>Betaproteobacteria</taxon>
        <taxon>Rhodocyclales</taxon>
        <taxon>Zoogloeaceae</taxon>
        <taxon>Parazoarcus</taxon>
    </lineage>
</organism>
<dbReference type="EMBL" id="QKOE01000001">
    <property type="protein sequence ID" value="PZA18676.1"/>
    <property type="molecule type" value="Genomic_DNA"/>
</dbReference>
<proteinExistence type="predicted"/>
<dbReference type="AlphaFoldDB" id="A0A323V5K3"/>